<protein>
    <submittedName>
        <fullName evidence="1">Uncharacterized protein</fullName>
    </submittedName>
</protein>
<dbReference type="AlphaFoldDB" id="A0AAD5UP50"/>
<name>A0AAD5UP50_9APHY</name>
<gene>
    <name evidence="1" type="ORF">NLI96_g12844</name>
</gene>
<evidence type="ECO:0000313" key="2">
    <source>
        <dbReference type="Proteomes" id="UP001212997"/>
    </source>
</evidence>
<dbReference type="InterPro" id="IPR011990">
    <property type="entry name" value="TPR-like_helical_dom_sf"/>
</dbReference>
<accession>A0AAD5UP50</accession>
<sequence length="245" mass="27342">MVSSSASLVSLSNALHNTSYYLWKFGCYEEALKYDKDAVEIRRKLAKEGSRTFCPDLADSLLDTGGDLFALGRHNRALECDREAVYIARNLAQQEPDQYIPLLIDTLSNIADTLRALGRYQDALEREKEMEDLKSASAMKEADTLCGGIPASVSDPVLCPERLEEVTVVENEWSEVVCLVVNIPNQETESWDITRHIGLVVVKWGNQPPVHAMRERIGNGISDDVENTKPLDFFLAVWSTSSFVG</sequence>
<dbReference type="EMBL" id="JANAWD010001270">
    <property type="protein sequence ID" value="KAJ3473746.1"/>
    <property type="molecule type" value="Genomic_DNA"/>
</dbReference>
<dbReference type="Gene3D" id="1.25.40.10">
    <property type="entry name" value="Tetratricopeptide repeat domain"/>
    <property type="match status" value="1"/>
</dbReference>
<dbReference type="Pfam" id="PF13374">
    <property type="entry name" value="TPR_10"/>
    <property type="match status" value="2"/>
</dbReference>
<organism evidence="1 2">
    <name type="scientific">Meripilus lineatus</name>
    <dbReference type="NCBI Taxonomy" id="2056292"/>
    <lineage>
        <taxon>Eukaryota</taxon>
        <taxon>Fungi</taxon>
        <taxon>Dikarya</taxon>
        <taxon>Basidiomycota</taxon>
        <taxon>Agaricomycotina</taxon>
        <taxon>Agaricomycetes</taxon>
        <taxon>Polyporales</taxon>
        <taxon>Meripilaceae</taxon>
        <taxon>Meripilus</taxon>
    </lineage>
</organism>
<evidence type="ECO:0000313" key="1">
    <source>
        <dbReference type="EMBL" id="KAJ3473746.1"/>
    </source>
</evidence>
<keyword evidence="2" id="KW-1185">Reference proteome</keyword>
<proteinExistence type="predicted"/>
<comment type="caution">
    <text evidence="1">The sequence shown here is derived from an EMBL/GenBank/DDBJ whole genome shotgun (WGS) entry which is preliminary data.</text>
</comment>
<reference evidence="1" key="1">
    <citation type="submission" date="2022-07" db="EMBL/GenBank/DDBJ databases">
        <title>Genome Sequence of Physisporinus lineatus.</title>
        <authorList>
            <person name="Buettner E."/>
        </authorList>
    </citation>
    <scope>NUCLEOTIDE SEQUENCE</scope>
    <source>
        <strain evidence="1">VT162</strain>
    </source>
</reference>
<dbReference type="SUPFAM" id="SSF48452">
    <property type="entry name" value="TPR-like"/>
    <property type="match status" value="1"/>
</dbReference>
<dbReference type="Proteomes" id="UP001212997">
    <property type="component" value="Unassembled WGS sequence"/>
</dbReference>